<feature type="compositionally biased region" description="Low complexity" evidence="1">
    <location>
        <begin position="985"/>
        <end position="1002"/>
    </location>
</feature>
<gene>
    <name evidence="3" type="ORF">CKAN_01096400</name>
</gene>
<keyword evidence="4" id="KW-1185">Reference proteome</keyword>
<feature type="region of interest" description="Disordered" evidence="1">
    <location>
        <begin position="27"/>
        <end position="52"/>
    </location>
</feature>
<dbReference type="OrthoDB" id="419432at2759"/>
<feature type="compositionally biased region" description="Polar residues" evidence="1">
    <location>
        <begin position="27"/>
        <end position="39"/>
    </location>
</feature>
<evidence type="ECO:0000256" key="1">
    <source>
        <dbReference type="SAM" id="MobiDB-lite"/>
    </source>
</evidence>
<sequence length="1526" mass="170023">MVAISRPSSLWPTQSIQVADTYTRQYKSQKPKTLSSTFLNPRRAEKEDEEPDLKTLILASSSMESASEGSSELQCVGKLEIVKPKPVLGFICGTLPVPTDNDFHAALIPSSSSSSSSSSSQTVRAPRYQMLPTETDLNTPPLLSNSHVKAFPIAAAIPEKSSGDLHWQSDLACQNLARRCETLAVSGLAEYGDEIDVVAPADILKQIFKIPYSKARLSVAVHRIGQALVLNTGPDIEEGEKLVRRQSNQSKSVDQSIFLNFAMHSVRAEACDCPPSHNVPSEDPSDPTILPGYSESREGTFVSSPYPKQGANTQLYNQSVAGSPKEGFSTRHAEFSEDDQDSFYWGSKQNKQKNRHATIKKTSQVGEKPRCTMKESEKYKRAGNDGFLRVLFWQFHNFRMLLGSDLLLFSNEKYVAVSLHLWDVTRQVTPLTWLEAWLDNVMASVPELAICYHENGVVQGYELLKTDDIFLLKGISEDGTPAFHPETVQQNGLSVLRFLQDNCKQDPGAYWLYKSAGEDVIQLFDLSVLPKNHSSDNHDKVCSSLPSLMQKGRRDTLFSLGTLLYRLAHRLSLSKAPNSRSKCVGLFKKCLDFLDEQDHLVVRAHAHEQFARLILTCYEELDLTSESFLLESEVTVTDVEDDSEFSLEMIGSTAQDEMPSQVVDDVPLTSDGGMVQNSEASGRMTLEDNAVPHRDVLSYGATDFVDLNATTMDTDDKDSLAVSTPSPHMVHTVADPISSKLLAIHHVSQAIKSLRWKRQLENSEGELIDHGKKNHDRSLPAQFSVCACGDADCIEVCDIREWLAKSKMDQKLWKLVLLLGESYLALAEAYKENNQLCQALKVVRLACTLYGSMPQQLEDAQFISSMTCSSSSLSNFKDKSGKRKSVADGMAKSDFSSIEEYENIYQCSSNHLFWAKTWTLVGDVYVELHMTGGTEMSIHPEKPSSSEVRVSNEVVKEVKRLKKKLGQFQQNCSTCSLINCSCQSDRASSGNSASSSSGDTRSMTYGRKQTKKLNLRYSQRSFCVHPEDEHVPCNVEHTRGSEGRCPQKSTNDIHSCTSHSQPTTAKHEVTPMVSDSVGAEDTLEMQSMEPRAPAQFKTKTRDALKPKIGGIFKFLECPVIGDVEYYLTTAVSCYDASMKTLCGLPNASSELQSVVKKKGWACNELGRRRLASRDLDGAELAFMDAIKAFKEVADHANIILINCNLGHGRRALAEAMVSKMETLGKRGLFQNAYKQALETAKSEYSESLRIYGAARSELVFVGEFASSAVDTLRSEVHTQFAHTYLKLGMLLAKEDTKATVYESVNMKELSVGPNRPKGLRRHEISANDAIREALYIYESLGELRKQEAAYAYFQLACFHRDCCQKFMDRDFKQIKPSRSEKIKDNASLAERNWQKSIDFYGPKTHPIMYLTILMERSDLFFRLSSLFHSNAMLESALSQLLEGRHVVGKSNDDFSTEVDVKFWAQLQTLLKNMLTAARPGCPNKSSVLSQAANRAADAGKLKELYRMSLKPAGLSQLHDMYELWVS</sequence>
<comment type="caution">
    <text evidence="3">The sequence shown here is derived from an EMBL/GenBank/DDBJ whole genome shotgun (WGS) entry which is preliminary data.</text>
</comment>
<dbReference type="PANTHER" id="PTHR15000:SF1">
    <property type="entry name" value="ERYTHROID DIFFERENTIATION-RELATED FACTOR 1"/>
    <property type="match status" value="1"/>
</dbReference>
<evidence type="ECO:0000313" key="3">
    <source>
        <dbReference type="EMBL" id="RWR82250.1"/>
    </source>
</evidence>
<dbReference type="EMBL" id="QPKB01000004">
    <property type="protein sequence ID" value="RWR82250.1"/>
    <property type="molecule type" value="Genomic_DNA"/>
</dbReference>
<reference evidence="3 4" key="1">
    <citation type="journal article" date="2019" name="Nat. Plants">
        <title>Stout camphor tree genome fills gaps in understanding of flowering plant genome evolution.</title>
        <authorList>
            <person name="Chaw S.M."/>
            <person name="Liu Y.C."/>
            <person name="Wu Y.W."/>
            <person name="Wang H.Y."/>
            <person name="Lin C.I."/>
            <person name="Wu C.S."/>
            <person name="Ke H.M."/>
            <person name="Chang L.Y."/>
            <person name="Hsu C.Y."/>
            <person name="Yang H.T."/>
            <person name="Sudianto E."/>
            <person name="Hsu M.H."/>
            <person name="Wu K.P."/>
            <person name="Wang L.N."/>
            <person name="Leebens-Mack J.H."/>
            <person name="Tsai I.J."/>
        </authorList>
    </citation>
    <scope>NUCLEOTIDE SEQUENCE [LARGE SCALE GENOMIC DNA]</scope>
    <source>
        <strain evidence="4">cv. Chaw 1501</strain>
        <tissue evidence="3">Young leaves</tissue>
    </source>
</reference>
<dbReference type="GO" id="GO:0045893">
    <property type="term" value="P:positive regulation of DNA-templated transcription"/>
    <property type="evidence" value="ECO:0007669"/>
    <property type="project" value="TreeGrafter"/>
</dbReference>
<feature type="domain" description="EDRF1 N-terminal" evidence="2">
    <location>
        <begin position="348"/>
        <end position="614"/>
    </location>
</feature>
<dbReference type="STRING" id="337451.A0A443NUN9"/>
<feature type="region of interest" description="Disordered" evidence="1">
    <location>
        <begin position="1036"/>
        <end position="1068"/>
    </location>
</feature>
<dbReference type="PANTHER" id="PTHR15000">
    <property type="entry name" value="ERYTHROID DIFFERENTIATION-RELATED FACTOR 1"/>
    <property type="match status" value="1"/>
</dbReference>
<evidence type="ECO:0000313" key="4">
    <source>
        <dbReference type="Proteomes" id="UP000283530"/>
    </source>
</evidence>
<feature type="domain" description="EDRF1 N-terminal" evidence="2">
    <location>
        <begin position="191"/>
        <end position="238"/>
    </location>
</feature>
<proteinExistence type="predicted"/>
<name>A0A443NUN9_9MAGN</name>
<organism evidence="3 4">
    <name type="scientific">Cinnamomum micranthum f. kanehirae</name>
    <dbReference type="NCBI Taxonomy" id="337451"/>
    <lineage>
        <taxon>Eukaryota</taxon>
        <taxon>Viridiplantae</taxon>
        <taxon>Streptophyta</taxon>
        <taxon>Embryophyta</taxon>
        <taxon>Tracheophyta</taxon>
        <taxon>Spermatophyta</taxon>
        <taxon>Magnoliopsida</taxon>
        <taxon>Magnoliidae</taxon>
        <taxon>Laurales</taxon>
        <taxon>Lauraceae</taxon>
        <taxon>Cinnamomum</taxon>
    </lineage>
</organism>
<feature type="compositionally biased region" description="Polar residues" evidence="1">
    <location>
        <begin position="1047"/>
        <end position="1064"/>
    </location>
</feature>
<protein>
    <submittedName>
        <fullName evidence="3">Erythroid differentiation-related factor 1</fullName>
    </submittedName>
</protein>
<accession>A0A443NUN9</accession>
<dbReference type="Proteomes" id="UP000283530">
    <property type="component" value="Unassembled WGS sequence"/>
</dbReference>
<evidence type="ECO:0000259" key="2">
    <source>
        <dbReference type="Pfam" id="PF23788"/>
    </source>
</evidence>
<dbReference type="InterPro" id="IPR056582">
    <property type="entry name" value="EDRF1_N"/>
</dbReference>
<feature type="region of interest" description="Disordered" evidence="1">
    <location>
        <begin position="985"/>
        <end position="1009"/>
    </location>
</feature>
<dbReference type="Pfam" id="PF23788">
    <property type="entry name" value="EDRF1_N"/>
    <property type="match status" value="2"/>
</dbReference>